<evidence type="ECO:0000313" key="3">
    <source>
        <dbReference type="Proteomes" id="UP000298138"/>
    </source>
</evidence>
<evidence type="ECO:0000256" key="1">
    <source>
        <dbReference type="SAM" id="MobiDB-lite"/>
    </source>
</evidence>
<reference evidence="2 3" key="1">
    <citation type="submission" date="2019-04" db="EMBL/GenBank/DDBJ databases">
        <title>Comparative genomics and transcriptomics to analyze fruiting body development in filamentous ascomycetes.</title>
        <authorList>
            <consortium name="DOE Joint Genome Institute"/>
            <person name="Lutkenhaus R."/>
            <person name="Traeger S."/>
            <person name="Breuer J."/>
            <person name="Kuo A."/>
            <person name="Lipzen A."/>
            <person name="Pangilinan J."/>
            <person name="Dilworth D."/>
            <person name="Sandor L."/>
            <person name="Poggeler S."/>
            <person name="Barry K."/>
            <person name="Grigoriev I.V."/>
            <person name="Nowrousian M."/>
        </authorList>
    </citation>
    <scope>NUCLEOTIDE SEQUENCE [LARGE SCALE GENOMIC DNA]</scope>
    <source>
        <strain evidence="2 3">CBS 389.68</strain>
    </source>
</reference>
<gene>
    <name evidence="2" type="ORF">EX30DRAFT_385149</name>
</gene>
<feature type="compositionally biased region" description="Basic and acidic residues" evidence="1">
    <location>
        <begin position="1"/>
        <end position="19"/>
    </location>
</feature>
<keyword evidence="3" id="KW-1185">Reference proteome</keyword>
<protein>
    <submittedName>
        <fullName evidence="2">Uncharacterized protein</fullName>
    </submittedName>
</protein>
<evidence type="ECO:0000313" key="2">
    <source>
        <dbReference type="EMBL" id="TGZ78400.1"/>
    </source>
</evidence>
<dbReference type="EMBL" id="ML220142">
    <property type="protein sequence ID" value="TGZ78400.1"/>
    <property type="molecule type" value="Genomic_DNA"/>
</dbReference>
<feature type="region of interest" description="Disordered" evidence="1">
    <location>
        <begin position="1"/>
        <end position="22"/>
    </location>
</feature>
<proteinExistence type="predicted"/>
<name>A0A4S2MMT2_9PEZI</name>
<accession>A0A4S2MMT2</accession>
<sequence>MDCVRDVDEDADKEHVDDKEQGDDDGEVYMWVLLYISRTPVSEPTFTAPEKLFTESPHPPSLPQGVSSSVLCPLSCQRTTRNTILFAIKPDSCCRRFTDSGQASMYFQQIWMGARCLLQVSSHGGLVSVGVESEGAGDADPRTRANIVAELVVVEAGARDLHAGLLGIYVDGRIRTETKNLVDDG</sequence>
<dbReference type="Proteomes" id="UP000298138">
    <property type="component" value="Unassembled WGS sequence"/>
</dbReference>
<dbReference type="AlphaFoldDB" id="A0A4S2MMT2"/>
<dbReference type="InParanoid" id="A0A4S2MMT2"/>
<organism evidence="2 3">
    <name type="scientific">Ascodesmis nigricans</name>
    <dbReference type="NCBI Taxonomy" id="341454"/>
    <lineage>
        <taxon>Eukaryota</taxon>
        <taxon>Fungi</taxon>
        <taxon>Dikarya</taxon>
        <taxon>Ascomycota</taxon>
        <taxon>Pezizomycotina</taxon>
        <taxon>Pezizomycetes</taxon>
        <taxon>Pezizales</taxon>
        <taxon>Ascodesmidaceae</taxon>
        <taxon>Ascodesmis</taxon>
    </lineage>
</organism>